<accession>A0A091VLQ9</accession>
<name>A0A091VLQ9_OPIHO</name>
<dbReference type="AlphaFoldDB" id="A0A091VLQ9"/>
<feature type="non-terminal residue" evidence="1">
    <location>
        <position position="55"/>
    </location>
</feature>
<dbReference type="Proteomes" id="UP000053605">
    <property type="component" value="Unassembled WGS sequence"/>
</dbReference>
<evidence type="ECO:0000313" key="2">
    <source>
        <dbReference type="Proteomes" id="UP000053605"/>
    </source>
</evidence>
<gene>
    <name evidence="1" type="ORF">N306_00726</name>
</gene>
<proteinExistence type="predicted"/>
<reference evidence="1 2" key="1">
    <citation type="submission" date="2014-04" db="EMBL/GenBank/DDBJ databases">
        <title>Genome evolution of avian class.</title>
        <authorList>
            <person name="Zhang G."/>
            <person name="Li C."/>
        </authorList>
    </citation>
    <scope>NUCLEOTIDE SEQUENCE [LARGE SCALE GENOMIC DNA]</scope>
    <source>
        <strain evidence="1">BGI_N306</strain>
    </source>
</reference>
<protein>
    <recommendedName>
        <fullName evidence="3">Nidogen G2 beta-barrel domain-containing protein</fullName>
    </recommendedName>
</protein>
<feature type="non-terminal residue" evidence="1">
    <location>
        <position position="1"/>
    </location>
</feature>
<sequence length="55" mass="6424">NGSKLKEGRFRLDIRKKFFTMRVVKHWNRLPRESVAAHSLEVFKARLDGALSNLV</sequence>
<evidence type="ECO:0008006" key="3">
    <source>
        <dbReference type="Google" id="ProtNLM"/>
    </source>
</evidence>
<dbReference type="EMBL" id="KK734122">
    <property type="protein sequence ID" value="KFR04169.1"/>
    <property type="molecule type" value="Genomic_DNA"/>
</dbReference>
<keyword evidence="2" id="KW-1185">Reference proteome</keyword>
<organism evidence="1 2">
    <name type="scientific">Opisthocomus hoazin</name>
    <name type="common">Hoatzin</name>
    <name type="synonym">Phasianus hoazin</name>
    <dbReference type="NCBI Taxonomy" id="30419"/>
    <lineage>
        <taxon>Eukaryota</taxon>
        <taxon>Metazoa</taxon>
        <taxon>Chordata</taxon>
        <taxon>Craniata</taxon>
        <taxon>Vertebrata</taxon>
        <taxon>Euteleostomi</taxon>
        <taxon>Archelosauria</taxon>
        <taxon>Archosauria</taxon>
        <taxon>Dinosauria</taxon>
        <taxon>Saurischia</taxon>
        <taxon>Theropoda</taxon>
        <taxon>Coelurosauria</taxon>
        <taxon>Aves</taxon>
        <taxon>Neognathae</taxon>
        <taxon>Neoaves</taxon>
        <taxon>Opisthocomiformes</taxon>
        <taxon>Opisthocomidae</taxon>
        <taxon>Opisthocomus</taxon>
    </lineage>
</organism>
<evidence type="ECO:0000313" key="1">
    <source>
        <dbReference type="EMBL" id="KFR04169.1"/>
    </source>
</evidence>
<dbReference type="PhylomeDB" id="A0A091VLQ9"/>